<dbReference type="WBParaSite" id="maker-E.canG7_contigs_3146-snap-gene-0.4-mRNA-1">
    <property type="protein sequence ID" value="maker-E.canG7_contigs_3146-snap-gene-0.4-mRNA-1"/>
    <property type="gene ID" value="EcG7_08426"/>
</dbReference>
<evidence type="ECO:0000256" key="2">
    <source>
        <dbReference type="ARBA" id="ARBA00004922"/>
    </source>
</evidence>
<dbReference type="PANTHER" id="PTHR23033:SF8">
    <property type="entry name" value="HEXOSYLTRANSFERASE"/>
    <property type="match status" value="1"/>
</dbReference>
<evidence type="ECO:0000256" key="1">
    <source>
        <dbReference type="ARBA" id="ARBA00004606"/>
    </source>
</evidence>
<dbReference type="GO" id="GO:0000166">
    <property type="term" value="F:nucleotide binding"/>
    <property type="evidence" value="ECO:0007669"/>
    <property type="project" value="UniProtKB-KW"/>
</dbReference>
<keyword evidence="8" id="KW-0547">Nucleotide-binding</keyword>
<dbReference type="Gene3D" id="3.90.550.50">
    <property type="match status" value="2"/>
</dbReference>
<evidence type="ECO:0000256" key="10">
    <source>
        <dbReference type="ARBA" id="ARBA00022989"/>
    </source>
</evidence>
<dbReference type="GO" id="GO:0016263">
    <property type="term" value="F:glycoprotein-N-acetylgalactosamine 3-beta-galactosyltransferase activity"/>
    <property type="evidence" value="ECO:0007669"/>
    <property type="project" value="UniProtKB-EC"/>
</dbReference>
<protein>
    <recommendedName>
        <fullName evidence="4">N-acetylgalactosaminide beta-1,3-galactosyltransferase</fullName>
        <ecNumber evidence="4">2.4.1.122</ecNumber>
    </recommendedName>
</protein>
<evidence type="ECO:0000313" key="15">
    <source>
        <dbReference type="WBParaSite" id="maker-E.canG7_contigs_3146-snap-gene-0.4-mRNA-1"/>
    </source>
</evidence>
<keyword evidence="11 12" id="KW-0472">Membrane</keyword>
<dbReference type="InterPro" id="IPR026050">
    <property type="entry name" value="C1GALT1/C1GALT1_chp1"/>
</dbReference>
<evidence type="ECO:0000256" key="4">
    <source>
        <dbReference type="ARBA" id="ARBA00012557"/>
    </source>
</evidence>
<organism evidence="14 15">
    <name type="scientific">Echinococcus canadensis</name>
    <dbReference type="NCBI Taxonomy" id="519352"/>
    <lineage>
        <taxon>Eukaryota</taxon>
        <taxon>Metazoa</taxon>
        <taxon>Spiralia</taxon>
        <taxon>Lophotrochozoa</taxon>
        <taxon>Platyhelminthes</taxon>
        <taxon>Cestoda</taxon>
        <taxon>Eucestoda</taxon>
        <taxon>Cyclophyllidea</taxon>
        <taxon>Taeniidae</taxon>
        <taxon>Echinococcus</taxon>
        <taxon>Echinococcus canadensis group</taxon>
    </lineage>
</organism>
<proteinExistence type="inferred from homology"/>
<evidence type="ECO:0000256" key="12">
    <source>
        <dbReference type="SAM" id="Phobius"/>
    </source>
</evidence>
<dbReference type="Pfam" id="PF02434">
    <property type="entry name" value="Fringe"/>
    <property type="match status" value="2"/>
</dbReference>
<evidence type="ECO:0000313" key="14">
    <source>
        <dbReference type="Proteomes" id="UP000887562"/>
    </source>
</evidence>
<keyword evidence="5" id="KW-0328">Glycosyltransferase</keyword>
<evidence type="ECO:0000256" key="5">
    <source>
        <dbReference type="ARBA" id="ARBA00022676"/>
    </source>
</evidence>
<evidence type="ECO:0000259" key="13">
    <source>
        <dbReference type="Pfam" id="PF02434"/>
    </source>
</evidence>
<dbReference type="InterPro" id="IPR003378">
    <property type="entry name" value="Fringe-like_glycosylTrfase"/>
</dbReference>
<feature type="domain" description="Fringe-like glycosyltransferase" evidence="13">
    <location>
        <begin position="377"/>
        <end position="472"/>
    </location>
</feature>
<sequence>MVVFGPSVVKFVGLGFLCGLIGSWLLTSSTSSYLGQIQLHPLMRAPKEGILDVQHFSEHGGHHEGETLLVDELAKVRPVFAFIFTSATENETRAVHIKSTWAQRFDGYLFFSDNNDTNLPAFALPNKKGWAFTRSAIAHIYDNFRQNFTFFMKAHDTNYVVVENLRALLREIDFKEPLLIGRSMAATQGTIQFLSDESGYVMSRAALERLAVGIKTNVEACSESDAAADVNFGKCAIAVGVKLIHAVDQDKSDLFHPLTPWDILKKFLETINPDPTVFGSDQMTKALTCCSDQSVAFSDLRGAHLYMMEYMVYHLYPYGIIHEPKNYEKLFMCERIENGITTGLGSPTLADYLARRVRVFAIILTTPPVRMIKAIHVKMTWARRFNGYMFVSSEEDIYLPSIKAVDKEGRNVLWEKIRQAMLYIYRNNLNDYDFFMKADDDTYVIVENLRFLLSNQDPDIPILMGRRFNMGPNSIVLFFSWIVAHFLQVYVNSLRHISVFNLVCIVDDLVIKVDNNGGVLYVPTVGAVVLQVVYSQHSRKNFFPSGGAGYVLSRAALKLIVEGIFSGAGACAKSEAPEDVQI</sequence>
<keyword evidence="6" id="KW-0808">Transferase</keyword>
<feature type="domain" description="Fringe-like glycosyltransferase" evidence="13">
    <location>
        <begin position="79"/>
        <end position="256"/>
    </location>
</feature>
<dbReference type="PANTHER" id="PTHR23033">
    <property type="entry name" value="BETA1,3-GALACTOSYLTRANSFERASE"/>
    <property type="match status" value="1"/>
</dbReference>
<dbReference type="GO" id="GO:0016020">
    <property type="term" value="C:membrane"/>
    <property type="evidence" value="ECO:0007669"/>
    <property type="project" value="UniProtKB-SubCell"/>
</dbReference>
<dbReference type="AlphaFoldDB" id="A0A915ETW5"/>
<keyword evidence="14" id="KW-1185">Reference proteome</keyword>
<evidence type="ECO:0000256" key="7">
    <source>
        <dbReference type="ARBA" id="ARBA00022692"/>
    </source>
</evidence>
<comment type="pathway">
    <text evidence="2">Protein modification; protein glycosylation.</text>
</comment>
<accession>A0A915ETW5</accession>
<keyword evidence="10 12" id="KW-1133">Transmembrane helix</keyword>
<evidence type="ECO:0000256" key="11">
    <source>
        <dbReference type="ARBA" id="ARBA00023136"/>
    </source>
</evidence>
<reference evidence="15" key="1">
    <citation type="submission" date="2022-11" db="UniProtKB">
        <authorList>
            <consortium name="WormBaseParasite"/>
        </authorList>
    </citation>
    <scope>IDENTIFICATION</scope>
</reference>
<comment type="similarity">
    <text evidence="3">Belongs to the glycosyltransferase 31 family. Beta3-Gal-T subfamily.</text>
</comment>
<evidence type="ECO:0000256" key="3">
    <source>
        <dbReference type="ARBA" id="ARBA00006462"/>
    </source>
</evidence>
<evidence type="ECO:0000256" key="9">
    <source>
        <dbReference type="ARBA" id="ARBA00022968"/>
    </source>
</evidence>
<evidence type="ECO:0000256" key="6">
    <source>
        <dbReference type="ARBA" id="ARBA00022679"/>
    </source>
</evidence>
<evidence type="ECO:0000256" key="8">
    <source>
        <dbReference type="ARBA" id="ARBA00022741"/>
    </source>
</evidence>
<comment type="subcellular location">
    <subcellularLocation>
        <location evidence="1">Membrane</location>
        <topology evidence="1">Single-pass type II membrane protein</topology>
    </subcellularLocation>
</comment>
<keyword evidence="7 12" id="KW-0812">Transmembrane</keyword>
<dbReference type="EC" id="2.4.1.122" evidence="4"/>
<dbReference type="Proteomes" id="UP000887562">
    <property type="component" value="Unplaced"/>
</dbReference>
<keyword evidence="9" id="KW-0735">Signal-anchor</keyword>
<name>A0A915ETW5_9CEST</name>
<feature type="transmembrane region" description="Helical" evidence="12">
    <location>
        <begin position="12"/>
        <end position="34"/>
    </location>
</feature>